<dbReference type="InterPro" id="IPR051908">
    <property type="entry name" value="Ribosomal_N-acetyltransferase"/>
</dbReference>
<dbReference type="InterPro" id="IPR016181">
    <property type="entry name" value="Acyl_CoA_acyltransferase"/>
</dbReference>
<dbReference type="Proteomes" id="UP001477870">
    <property type="component" value="Unassembled WGS sequence"/>
</dbReference>
<dbReference type="PROSITE" id="PS51186">
    <property type="entry name" value="GNAT"/>
    <property type="match status" value="1"/>
</dbReference>
<dbReference type="GO" id="GO:0016740">
    <property type="term" value="F:transferase activity"/>
    <property type="evidence" value="ECO:0007669"/>
    <property type="project" value="UniProtKB-KW"/>
</dbReference>
<evidence type="ECO:0000313" key="3">
    <source>
        <dbReference type="Proteomes" id="UP001477870"/>
    </source>
</evidence>
<protein>
    <submittedName>
        <fullName evidence="2">GNAT family protein</fullName>
        <ecNumber evidence="2">2.-.-.-</ecNumber>
    </submittedName>
</protein>
<evidence type="ECO:0000313" key="2">
    <source>
        <dbReference type="EMBL" id="MEM5503045.1"/>
    </source>
</evidence>
<accession>A0ABU9TAY9</accession>
<dbReference type="PANTHER" id="PTHR43441">
    <property type="entry name" value="RIBOSOMAL-PROTEIN-SERINE ACETYLTRANSFERASE"/>
    <property type="match status" value="1"/>
</dbReference>
<dbReference type="Pfam" id="PF13302">
    <property type="entry name" value="Acetyltransf_3"/>
    <property type="match status" value="1"/>
</dbReference>
<dbReference type="SUPFAM" id="SSF55729">
    <property type="entry name" value="Acyl-CoA N-acyltransferases (Nat)"/>
    <property type="match status" value="1"/>
</dbReference>
<evidence type="ECO:0000259" key="1">
    <source>
        <dbReference type="PROSITE" id="PS51186"/>
    </source>
</evidence>
<keyword evidence="2" id="KW-0808">Transferase</keyword>
<dbReference type="PANTHER" id="PTHR43441:SF2">
    <property type="entry name" value="FAMILY ACETYLTRANSFERASE, PUTATIVE (AFU_ORTHOLOGUE AFUA_7G00850)-RELATED"/>
    <property type="match status" value="1"/>
</dbReference>
<dbReference type="EC" id="2.-.-.-" evidence="2"/>
<keyword evidence="3" id="KW-1185">Reference proteome</keyword>
<feature type="domain" description="N-acetyltransferase" evidence="1">
    <location>
        <begin position="28"/>
        <end position="183"/>
    </location>
</feature>
<gene>
    <name evidence="2" type="ORF">WNY59_15765</name>
</gene>
<comment type="caution">
    <text evidence="2">The sequence shown here is derived from an EMBL/GenBank/DDBJ whole genome shotgun (WGS) entry which is preliminary data.</text>
</comment>
<reference evidence="2 3" key="1">
    <citation type="submission" date="2024-03" db="EMBL/GenBank/DDBJ databases">
        <title>Community enrichment and isolation of bacterial strains for fucoidan degradation.</title>
        <authorList>
            <person name="Sichert A."/>
        </authorList>
    </citation>
    <scope>NUCLEOTIDE SEQUENCE [LARGE SCALE GENOMIC DNA]</scope>
    <source>
        <strain evidence="2 3">AS62</strain>
    </source>
</reference>
<name>A0ABU9TAY9_9HYPH</name>
<dbReference type="Gene3D" id="3.40.630.30">
    <property type="match status" value="1"/>
</dbReference>
<organism evidence="2 3">
    <name type="scientific">Ahrensia kielensis</name>
    <dbReference type="NCBI Taxonomy" id="76980"/>
    <lineage>
        <taxon>Bacteria</taxon>
        <taxon>Pseudomonadati</taxon>
        <taxon>Pseudomonadota</taxon>
        <taxon>Alphaproteobacteria</taxon>
        <taxon>Hyphomicrobiales</taxon>
        <taxon>Ahrensiaceae</taxon>
        <taxon>Ahrensia</taxon>
    </lineage>
</organism>
<dbReference type="EMBL" id="JBBMQO010000010">
    <property type="protein sequence ID" value="MEM5503045.1"/>
    <property type="molecule type" value="Genomic_DNA"/>
</dbReference>
<dbReference type="InterPro" id="IPR000182">
    <property type="entry name" value="GNAT_dom"/>
</dbReference>
<dbReference type="RefSeq" id="WP_342849238.1">
    <property type="nucleotide sequence ID" value="NZ_JBBMQO010000010.1"/>
</dbReference>
<proteinExistence type="predicted"/>
<sequence>MGDMMQEDLQNWQGCKAPKPDILDGKHIRLEVYQPAMAAELWDAFGGTAFNKLAYYFPNPNFENAAEFGAWLDGNQSSYHTMVFRDPSTLKLLGMASYMRMDPANGVVEVGAVCHAPTLQRSIAATELHYLMAKHVFDALGYRRYEWKLHNENEPSHRAAKRFGFKFEGIFRNHIVSKGKNRDTAWYAMTNQDWPVIKAAFKAWLEPSNFDSQGNQKASLEEIRNALT</sequence>